<keyword evidence="7" id="KW-1003">Cell membrane</keyword>
<feature type="compositionally biased region" description="Basic and acidic residues" evidence="8">
    <location>
        <begin position="285"/>
        <end position="295"/>
    </location>
</feature>
<feature type="transmembrane region" description="Helical" evidence="7">
    <location>
        <begin position="123"/>
        <end position="145"/>
    </location>
</feature>
<evidence type="ECO:0000313" key="9">
    <source>
        <dbReference type="EMBL" id="GAA1750948.1"/>
    </source>
</evidence>
<keyword evidence="5 7" id="KW-0811">Translocation</keyword>
<keyword evidence="10" id="KW-1185">Reference proteome</keyword>
<evidence type="ECO:0000256" key="3">
    <source>
        <dbReference type="ARBA" id="ARBA00022927"/>
    </source>
</evidence>
<dbReference type="PANTHER" id="PTHR30371:SF0">
    <property type="entry name" value="SEC-INDEPENDENT PROTEIN TRANSLOCASE PROTEIN TATC, CHLOROPLASTIC-RELATED"/>
    <property type="match status" value="1"/>
</dbReference>
<dbReference type="Pfam" id="PF00902">
    <property type="entry name" value="TatC"/>
    <property type="match status" value="1"/>
</dbReference>
<feature type="transmembrane region" description="Helical" evidence="7">
    <location>
        <begin position="31"/>
        <end position="49"/>
    </location>
</feature>
<feature type="transmembrane region" description="Helical" evidence="7">
    <location>
        <begin position="165"/>
        <end position="192"/>
    </location>
</feature>
<keyword evidence="6 7" id="KW-0472">Membrane</keyword>
<evidence type="ECO:0000256" key="8">
    <source>
        <dbReference type="SAM" id="MobiDB-lite"/>
    </source>
</evidence>
<accession>A0ABP4WBW7</accession>
<comment type="subcellular location">
    <subcellularLocation>
        <location evidence="7">Cell membrane</location>
        <topology evidence="7">Multi-pass membrane protein</topology>
    </subcellularLocation>
    <subcellularLocation>
        <location evidence="1">Membrane</location>
        <topology evidence="1">Multi-pass membrane protein</topology>
    </subcellularLocation>
</comment>
<feature type="transmembrane region" description="Helical" evidence="7">
    <location>
        <begin position="204"/>
        <end position="222"/>
    </location>
</feature>
<comment type="subunit">
    <text evidence="7">The Tat system comprises two distinct complexes: a TatABC complex, containing multiple copies of TatA, TatB and TatC subunits, and a separate TatA complex, containing only TatA subunits. Substrates initially bind to the TatABC complex, which probably triggers association of the separate TatA complex to form the active translocon.</text>
</comment>
<comment type="function">
    <text evidence="7">Part of the twin-arginine translocation (Tat) system that transports large folded proteins containing a characteristic twin-arginine motif in their signal peptide across membranes. Together with TatB, TatC is part of a receptor directly interacting with Tat signal peptides.</text>
</comment>
<protein>
    <recommendedName>
        <fullName evidence="7">Sec-independent protein translocase protein TatC</fullName>
    </recommendedName>
</protein>
<dbReference type="HAMAP" id="MF_00902">
    <property type="entry name" value="TatC"/>
    <property type="match status" value="1"/>
</dbReference>
<dbReference type="InterPro" id="IPR002033">
    <property type="entry name" value="TatC"/>
</dbReference>
<feature type="region of interest" description="Disordered" evidence="8">
    <location>
        <begin position="262"/>
        <end position="295"/>
    </location>
</feature>
<dbReference type="PRINTS" id="PR01840">
    <property type="entry name" value="TATCFAMILY"/>
</dbReference>
<feature type="transmembrane region" description="Helical" evidence="7">
    <location>
        <begin position="228"/>
        <end position="250"/>
    </location>
</feature>
<comment type="caution">
    <text evidence="9">The sequence shown here is derived from an EMBL/GenBank/DDBJ whole genome shotgun (WGS) entry which is preliminary data.</text>
</comment>
<evidence type="ECO:0000256" key="2">
    <source>
        <dbReference type="ARBA" id="ARBA00022692"/>
    </source>
</evidence>
<keyword evidence="4 7" id="KW-1133">Transmembrane helix</keyword>
<evidence type="ECO:0000313" key="10">
    <source>
        <dbReference type="Proteomes" id="UP001500655"/>
    </source>
</evidence>
<dbReference type="EMBL" id="BAAALS010000009">
    <property type="protein sequence ID" value="GAA1750948.1"/>
    <property type="molecule type" value="Genomic_DNA"/>
</dbReference>
<gene>
    <name evidence="7 9" type="primary">tatC</name>
    <name evidence="9" type="ORF">GCM10009681_22530</name>
</gene>
<feature type="transmembrane region" description="Helical" evidence="7">
    <location>
        <begin position="90"/>
        <end position="111"/>
    </location>
</feature>
<dbReference type="PANTHER" id="PTHR30371">
    <property type="entry name" value="SEC-INDEPENDENT PROTEIN TRANSLOCASE PROTEIN TATC"/>
    <property type="match status" value="1"/>
</dbReference>
<keyword evidence="7" id="KW-0813">Transport</keyword>
<proteinExistence type="inferred from homology"/>
<evidence type="ECO:0000256" key="4">
    <source>
        <dbReference type="ARBA" id="ARBA00022989"/>
    </source>
</evidence>
<reference evidence="10" key="1">
    <citation type="journal article" date="2019" name="Int. J. Syst. Evol. Microbiol.">
        <title>The Global Catalogue of Microorganisms (GCM) 10K type strain sequencing project: providing services to taxonomists for standard genome sequencing and annotation.</title>
        <authorList>
            <consortium name="The Broad Institute Genomics Platform"/>
            <consortium name="The Broad Institute Genome Sequencing Center for Infectious Disease"/>
            <person name="Wu L."/>
            <person name="Ma J."/>
        </authorList>
    </citation>
    <scope>NUCLEOTIDE SEQUENCE [LARGE SCALE GENOMIC DNA]</scope>
    <source>
        <strain evidence="10">JCM 13249</strain>
    </source>
</reference>
<keyword evidence="3 7" id="KW-0653">Protein transport</keyword>
<evidence type="ECO:0000256" key="5">
    <source>
        <dbReference type="ARBA" id="ARBA00023010"/>
    </source>
</evidence>
<comment type="similarity">
    <text evidence="7">Belongs to the TatC family.</text>
</comment>
<dbReference type="Proteomes" id="UP001500655">
    <property type="component" value="Unassembled WGS sequence"/>
</dbReference>
<evidence type="ECO:0000256" key="6">
    <source>
        <dbReference type="ARBA" id="ARBA00023136"/>
    </source>
</evidence>
<organism evidence="9 10">
    <name type="scientific">Luedemannella helvata</name>
    <dbReference type="NCBI Taxonomy" id="349315"/>
    <lineage>
        <taxon>Bacteria</taxon>
        <taxon>Bacillati</taxon>
        <taxon>Actinomycetota</taxon>
        <taxon>Actinomycetes</taxon>
        <taxon>Micromonosporales</taxon>
        <taxon>Micromonosporaceae</taxon>
        <taxon>Luedemannella</taxon>
    </lineage>
</organism>
<keyword evidence="2 7" id="KW-0812">Transmembrane</keyword>
<name>A0ABP4WBW7_9ACTN</name>
<evidence type="ECO:0000256" key="7">
    <source>
        <dbReference type="HAMAP-Rule" id="MF_00902"/>
    </source>
</evidence>
<dbReference type="NCBIfam" id="TIGR00945">
    <property type="entry name" value="tatC"/>
    <property type="match status" value="1"/>
</dbReference>
<evidence type="ECO:0000256" key="1">
    <source>
        <dbReference type="ARBA" id="ARBA00004141"/>
    </source>
</evidence>
<sequence>MALRKGPSQFQRAAEGQMSLIDHVRELRNRLFKASVAVVIGMAIGLFFADQVVTFITEPYCDFTTANSPTNDCQFSQAVMLEAFMVNLKVALYIGLVLAAPIWLYQLWAFIAPGLHKRERRYTYAFAAVAAPLFAAGVVLAFIVVSRSLPFFLGLGNQFTSIVNIGGYFDFVTSMMLYFGIGFLFPLVVAALNMVGVVSAKRLLGWWRVAVFLMFAFAAIVTPTPDPFNMTILALCMSVLYFAAVGFAFLNDRRRGRNSQYGDLADDEMSSIDDPTPVSPVDGDGWNRNRYDETP</sequence>